<dbReference type="Proteomes" id="UP001303946">
    <property type="component" value="Chromosome"/>
</dbReference>
<protein>
    <recommendedName>
        <fullName evidence="3">DUF2486 family protein</fullName>
    </recommendedName>
</protein>
<evidence type="ECO:0008006" key="3">
    <source>
        <dbReference type="Google" id="ProtNLM"/>
    </source>
</evidence>
<proteinExistence type="predicted"/>
<dbReference type="RefSeq" id="WP_316703642.1">
    <property type="nucleotide sequence ID" value="NZ_CP136336.1"/>
</dbReference>
<reference evidence="1 2" key="1">
    <citation type="submission" date="2023-10" db="EMBL/GenBank/DDBJ databases">
        <title>Bacteria for the degradation of biodegradable plastic PBAT(Polybutylene adipate terephthalate).</title>
        <authorList>
            <person name="Weon H.-Y."/>
            <person name="Yeon J."/>
        </authorList>
    </citation>
    <scope>NUCLEOTIDE SEQUENCE [LARGE SCALE GENOMIC DNA]</scope>
    <source>
        <strain evidence="1 2">SBD 7-3</strain>
    </source>
</reference>
<organism evidence="1 2">
    <name type="scientific">Piscinibacter gummiphilus</name>
    <dbReference type="NCBI Taxonomy" id="946333"/>
    <lineage>
        <taxon>Bacteria</taxon>
        <taxon>Pseudomonadati</taxon>
        <taxon>Pseudomonadota</taxon>
        <taxon>Betaproteobacteria</taxon>
        <taxon>Burkholderiales</taxon>
        <taxon>Sphaerotilaceae</taxon>
        <taxon>Piscinibacter</taxon>
    </lineage>
</organism>
<gene>
    <name evidence="1" type="ORF">RXV79_12000</name>
</gene>
<name>A0ABZ0D0I5_9BURK</name>
<accession>A0ABZ0D0I5</accession>
<evidence type="ECO:0000313" key="2">
    <source>
        <dbReference type="Proteomes" id="UP001303946"/>
    </source>
</evidence>
<keyword evidence="2" id="KW-1185">Reference proteome</keyword>
<dbReference type="EMBL" id="CP136336">
    <property type="protein sequence ID" value="WOB10750.1"/>
    <property type="molecule type" value="Genomic_DNA"/>
</dbReference>
<sequence>MKPNAPPPQPPQRVPVLTEVVVLPKTQPVVEDDEFPPLPLDPAFAATAPTPLGRPERAAVVPAAAVAPAPAPLPTPSAPAAVVDEARVVQRVLADLDKQLDLMFEHRLRESLSPVLARMTDSLVREMRAQLAANLREMVARAVSLELDRLQKR</sequence>
<evidence type="ECO:0000313" key="1">
    <source>
        <dbReference type="EMBL" id="WOB10750.1"/>
    </source>
</evidence>